<feature type="domain" description="MD-2-related lipid-recognition" evidence="5">
    <location>
        <begin position="89"/>
        <end position="221"/>
    </location>
</feature>
<dbReference type="OrthoDB" id="4937502at2759"/>
<dbReference type="InterPro" id="IPR039670">
    <property type="entry name" value="NPC2-like"/>
</dbReference>
<dbReference type="GO" id="GO:0015918">
    <property type="term" value="P:sterol transport"/>
    <property type="evidence" value="ECO:0007669"/>
    <property type="project" value="InterPro"/>
</dbReference>
<dbReference type="InterPro" id="IPR014756">
    <property type="entry name" value="Ig_E-set"/>
</dbReference>
<evidence type="ECO:0000313" key="7">
    <source>
        <dbReference type="Proteomes" id="UP000663879"/>
    </source>
</evidence>
<feature type="chain" id="PRO_5032735316" description="MD-2-related lipid-recognition domain-containing protein" evidence="4">
    <location>
        <begin position="22"/>
        <end position="224"/>
    </location>
</feature>
<dbReference type="SUPFAM" id="SSF81296">
    <property type="entry name" value="E set domains"/>
    <property type="match status" value="1"/>
</dbReference>
<dbReference type="Proteomes" id="UP000663879">
    <property type="component" value="Unassembled WGS sequence"/>
</dbReference>
<evidence type="ECO:0000256" key="1">
    <source>
        <dbReference type="ARBA" id="ARBA00004613"/>
    </source>
</evidence>
<sequence length="224" mass="24729">MSSKIIIILGIVFCVIAFCDSSKLVKVVLNKNHNGKKHHRPASNSSVDLPPCQPGLNPGNKMAPCVNMTVQQGLNGTVLNTTETEGLKIVECDKKARTIANISRIEVSGCSKYPCLFKRGDSPKIKVLFTPSQRVNQMSLNIGGIIQGKKVPFPYNDNNHCVSTVQELKTKSSTKCILNKNTTYTYEFSMPILSSYPAISLYVNYNVKQGEKNLFCFLLPVKIV</sequence>
<dbReference type="PANTHER" id="PTHR11306">
    <property type="entry name" value="NIEMANN PICK TYPE C2 PROTEIN NPC2-RELATED"/>
    <property type="match status" value="1"/>
</dbReference>
<dbReference type="Pfam" id="PF02221">
    <property type="entry name" value="E1_DerP2_DerF2"/>
    <property type="match status" value="1"/>
</dbReference>
<gene>
    <name evidence="6" type="ORF">OXX778_LOCUS22121</name>
</gene>
<dbReference type="AlphaFoldDB" id="A0A814QS33"/>
<proteinExistence type="inferred from homology"/>
<reference evidence="6" key="1">
    <citation type="submission" date="2021-02" db="EMBL/GenBank/DDBJ databases">
        <authorList>
            <person name="Nowell W R."/>
        </authorList>
    </citation>
    <scope>NUCLEOTIDE SEQUENCE</scope>
    <source>
        <strain evidence="6">Ploen Becks lab</strain>
    </source>
</reference>
<protein>
    <recommendedName>
        <fullName evidence="5">MD-2-related lipid-recognition domain-containing protein</fullName>
    </recommendedName>
</protein>
<keyword evidence="4" id="KW-0732">Signal</keyword>
<keyword evidence="3" id="KW-0964">Secreted</keyword>
<dbReference type="Gene3D" id="2.60.40.770">
    <property type="match status" value="1"/>
</dbReference>
<dbReference type="SMART" id="SM00737">
    <property type="entry name" value="ML"/>
    <property type="match status" value="1"/>
</dbReference>
<dbReference type="PANTHER" id="PTHR11306:SF68">
    <property type="entry name" value="NPC INTRACELLULAR CHOLESTEROL TRANSPORTER 2"/>
    <property type="match status" value="1"/>
</dbReference>
<dbReference type="FunFam" id="2.60.40.770:FF:000001">
    <property type="entry name" value="NPC intracellular cholesterol transporter 2"/>
    <property type="match status" value="1"/>
</dbReference>
<evidence type="ECO:0000256" key="4">
    <source>
        <dbReference type="SAM" id="SignalP"/>
    </source>
</evidence>
<accession>A0A814QS33</accession>
<dbReference type="InterPro" id="IPR003172">
    <property type="entry name" value="ML_dom"/>
</dbReference>
<dbReference type="EMBL" id="CAJNOC010008955">
    <property type="protein sequence ID" value="CAF1122871.1"/>
    <property type="molecule type" value="Genomic_DNA"/>
</dbReference>
<dbReference type="GO" id="GO:0005576">
    <property type="term" value="C:extracellular region"/>
    <property type="evidence" value="ECO:0007669"/>
    <property type="project" value="UniProtKB-SubCell"/>
</dbReference>
<evidence type="ECO:0000256" key="2">
    <source>
        <dbReference type="ARBA" id="ARBA00006370"/>
    </source>
</evidence>
<name>A0A814QS33_9BILA</name>
<keyword evidence="7" id="KW-1185">Reference proteome</keyword>
<evidence type="ECO:0000313" key="6">
    <source>
        <dbReference type="EMBL" id="CAF1122871.1"/>
    </source>
</evidence>
<evidence type="ECO:0000259" key="5">
    <source>
        <dbReference type="SMART" id="SM00737"/>
    </source>
</evidence>
<organism evidence="6 7">
    <name type="scientific">Brachionus calyciflorus</name>
    <dbReference type="NCBI Taxonomy" id="104777"/>
    <lineage>
        <taxon>Eukaryota</taxon>
        <taxon>Metazoa</taxon>
        <taxon>Spiralia</taxon>
        <taxon>Gnathifera</taxon>
        <taxon>Rotifera</taxon>
        <taxon>Eurotatoria</taxon>
        <taxon>Monogononta</taxon>
        <taxon>Pseudotrocha</taxon>
        <taxon>Ploima</taxon>
        <taxon>Brachionidae</taxon>
        <taxon>Brachionus</taxon>
    </lineage>
</organism>
<dbReference type="GO" id="GO:0032934">
    <property type="term" value="F:sterol binding"/>
    <property type="evidence" value="ECO:0007669"/>
    <property type="project" value="InterPro"/>
</dbReference>
<evidence type="ECO:0000256" key="3">
    <source>
        <dbReference type="ARBA" id="ARBA00022525"/>
    </source>
</evidence>
<comment type="subcellular location">
    <subcellularLocation>
        <location evidence="1">Secreted</location>
    </subcellularLocation>
</comment>
<comment type="caution">
    <text evidence="6">The sequence shown here is derived from an EMBL/GenBank/DDBJ whole genome shotgun (WGS) entry which is preliminary data.</text>
</comment>
<comment type="similarity">
    <text evidence="2">Belongs to the NPC2 family.</text>
</comment>
<feature type="signal peptide" evidence="4">
    <location>
        <begin position="1"/>
        <end position="21"/>
    </location>
</feature>